<dbReference type="EMBL" id="JACEIK010020900">
    <property type="protein sequence ID" value="MCE5166279.1"/>
    <property type="molecule type" value="Genomic_DNA"/>
</dbReference>
<organism evidence="1 2">
    <name type="scientific">Datura stramonium</name>
    <name type="common">Jimsonweed</name>
    <name type="synonym">Common thornapple</name>
    <dbReference type="NCBI Taxonomy" id="4076"/>
    <lineage>
        <taxon>Eukaryota</taxon>
        <taxon>Viridiplantae</taxon>
        <taxon>Streptophyta</taxon>
        <taxon>Embryophyta</taxon>
        <taxon>Tracheophyta</taxon>
        <taxon>Spermatophyta</taxon>
        <taxon>Magnoliopsida</taxon>
        <taxon>eudicotyledons</taxon>
        <taxon>Gunneridae</taxon>
        <taxon>Pentapetalae</taxon>
        <taxon>asterids</taxon>
        <taxon>lamiids</taxon>
        <taxon>Solanales</taxon>
        <taxon>Solanaceae</taxon>
        <taxon>Solanoideae</taxon>
        <taxon>Datureae</taxon>
        <taxon>Datura</taxon>
    </lineage>
</organism>
<evidence type="ECO:0000313" key="1">
    <source>
        <dbReference type="EMBL" id="MCE5166279.1"/>
    </source>
</evidence>
<protein>
    <submittedName>
        <fullName evidence="1">Uncharacterized protein</fullName>
    </submittedName>
</protein>
<sequence>VSPIHNKHVNIHRVFECFLRMPITSIIHKEDIRGRIVKGSTTIAQTIRISEDLNRKTEIPVIIKVKVIQSEVKFKDINNDKDEEKVVEAPKPLALIPKQYPIFLQRLIKKANDAKFK</sequence>
<name>A0ABS8Y5J9_DATST</name>
<accession>A0ABS8Y5J9</accession>
<proteinExistence type="predicted"/>
<dbReference type="Proteomes" id="UP000823775">
    <property type="component" value="Unassembled WGS sequence"/>
</dbReference>
<keyword evidence="2" id="KW-1185">Reference proteome</keyword>
<gene>
    <name evidence="1" type="ORF">HAX54_016761</name>
</gene>
<feature type="non-terminal residue" evidence="1">
    <location>
        <position position="117"/>
    </location>
</feature>
<comment type="caution">
    <text evidence="1">The sequence shown here is derived from an EMBL/GenBank/DDBJ whole genome shotgun (WGS) entry which is preliminary data.</text>
</comment>
<reference evidence="1 2" key="1">
    <citation type="journal article" date="2021" name="BMC Genomics">
        <title>Datura genome reveals duplications of psychoactive alkaloid biosynthetic genes and high mutation rate following tissue culture.</title>
        <authorList>
            <person name="Rajewski A."/>
            <person name="Carter-House D."/>
            <person name="Stajich J."/>
            <person name="Litt A."/>
        </authorList>
    </citation>
    <scope>NUCLEOTIDE SEQUENCE [LARGE SCALE GENOMIC DNA]</scope>
    <source>
        <strain evidence="1">AR-01</strain>
    </source>
</reference>
<evidence type="ECO:0000313" key="2">
    <source>
        <dbReference type="Proteomes" id="UP000823775"/>
    </source>
</evidence>
<feature type="non-terminal residue" evidence="1">
    <location>
        <position position="1"/>
    </location>
</feature>